<keyword evidence="10" id="KW-1185">Reference proteome</keyword>
<keyword evidence="3 5" id="KW-0285">Flavoprotein</keyword>
<dbReference type="GO" id="GO:0050660">
    <property type="term" value="F:flavin adenine dinucleotide binding"/>
    <property type="evidence" value="ECO:0007669"/>
    <property type="project" value="InterPro"/>
</dbReference>
<dbReference type="PANTHER" id="PTHR43884:SF12">
    <property type="entry name" value="ISOVALERYL-COA DEHYDROGENASE, MITOCHONDRIAL-RELATED"/>
    <property type="match status" value="1"/>
</dbReference>
<protein>
    <submittedName>
        <fullName evidence="9">Acyl-CoA dehydrogenase</fullName>
    </submittedName>
</protein>
<dbReference type="CDD" id="cd00567">
    <property type="entry name" value="ACAD"/>
    <property type="match status" value="1"/>
</dbReference>
<dbReference type="SUPFAM" id="SSF56645">
    <property type="entry name" value="Acyl-CoA dehydrogenase NM domain-like"/>
    <property type="match status" value="1"/>
</dbReference>
<dbReference type="Gene3D" id="1.10.540.10">
    <property type="entry name" value="Acyl-CoA dehydrogenase/oxidase, N-terminal domain"/>
    <property type="match status" value="1"/>
</dbReference>
<evidence type="ECO:0000259" key="6">
    <source>
        <dbReference type="Pfam" id="PF00441"/>
    </source>
</evidence>
<accession>A0A918QYU5</accession>
<dbReference type="EMBL" id="BMWH01000002">
    <property type="protein sequence ID" value="GGZ73473.1"/>
    <property type="molecule type" value="Genomic_DNA"/>
</dbReference>
<dbReference type="Pfam" id="PF02770">
    <property type="entry name" value="Acyl-CoA_dh_M"/>
    <property type="match status" value="1"/>
</dbReference>
<evidence type="ECO:0000259" key="8">
    <source>
        <dbReference type="Pfam" id="PF02771"/>
    </source>
</evidence>
<dbReference type="InterPro" id="IPR037069">
    <property type="entry name" value="AcylCoA_DH/ox_N_sf"/>
</dbReference>
<dbReference type="SUPFAM" id="SSF47203">
    <property type="entry name" value="Acyl-CoA dehydrogenase C-terminal domain-like"/>
    <property type="match status" value="1"/>
</dbReference>
<keyword evidence="5" id="KW-0560">Oxidoreductase</keyword>
<dbReference type="InterPro" id="IPR036250">
    <property type="entry name" value="AcylCo_DH-like_C"/>
</dbReference>
<dbReference type="RefSeq" id="WP_190055945.1">
    <property type="nucleotide sequence ID" value="NZ_BMWH01000002.1"/>
</dbReference>
<evidence type="ECO:0000256" key="4">
    <source>
        <dbReference type="ARBA" id="ARBA00022827"/>
    </source>
</evidence>
<evidence type="ECO:0000259" key="7">
    <source>
        <dbReference type="Pfam" id="PF02770"/>
    </source>
</evidence>
<evidence type="ECO:0000313" key="10">
    <source>
        <dbReference type="Proteomes" id="UP000623010"/>
    </source>
</evidence>
<sequence>MPTTPVPRSATGYAALRRQVETVARDEIAPLVARMENSPGRVERDVPRILAEQRWFGVTIPPEYGGMGAGHVAKTLLIHRLATVSGAAAAILQAGLIPIAALLHFGTDEQRTRWLPQAARGTALFSIAVTEPEAGGHLGGIQTTAERSGEEWVLTGSKARVGNSDLAHAHIVIARTAPPGVRTSQALTAFLVEHDRPGLTVRPHRPALGLHGFSFGRLDLDGVRVPAANVLGIVGGGMHVAQSSSILYGRPNLAALSLGLHEAIVELTTEFLRERRRYDATLADLPVLRDRLGAMAGRLRAARGLVYEAVTLLDDGRPCDTELINSKYFSHEWAVRSGQDAMELHGARGLDTDYPLERLWRDVQCTYAPAGTGEVQRLRLADAALGTDTPQWSQILAAGLSRPQPDPAASTV</sequence>
<reference evidence="9" key="1">
    <citation type="journal article" date="2014" name="Int. J. Syst. Evol. Microbiol.">
        <title>Complete genome sequence of Corynebacterium casei LMG S-19264T (=DSM 44701T), isolated from a smear-ripened cheese.</title>
        <authorList>
            <consortium name="US DOE Joint Genome Institute (JGI-PGF)"/>
            <person name="Walter F."/>
            <person name="Albersmeier A."/>
            <person name="Kalinowski J."/>
            <person name="Ruckert C."/>
        </authorList>
    </citation>
    <scope>NUCLEOTIDE SEQUENCE</scope>
    <source>
        <strain evidence="9">JCM 5016</strain>
    </source>
</reference>
<feature type="domain" description="Acyl-CoA dehydrogenase/oxidase N-terminal" evidence="8">
    <location>
        <begin position="15"/>
        <end position="121"/>
    </location>
</feature>
<evidence type="ECO:0000256" key="3">
    <source>
        <dbReference type="ARBA" id="ARBA00022630"/>
    </source>
</evidence>
<dbReference type="InterPro" id="IPR046373">
    <property type="entry name" value="Acyl-CoA_Oxase/DH_mid-dom_sf"/>
</dbReference>
<evidence type="ECO:0000313" key="9">
    <source>
        <dbReference type="EMBL" id="GGZ73473.1"/>
    </source>
</evidence>
<dbReference type="GO" id="GO:0003995">
    <property type="term" value="F:acyl-CoA dehydrogenase activity"/>
    <property type="evidence" value="ECO:0007669"/>
    <property type="project" value="TreeGrafter"/>
</dbReference>
<keyword evidence="4 5" id="KW-0274">FAD</keyword>
<dbReference type="Gene3D" id="2.40.110.10">
    <property type="entry name" value="Butyryl-CoA Dehydrogenase, subunit A, domain 2"/>
    <property type="match status" value="1"/>
</dbReference>
<dbReference type="AlphaFoldDB" id="A0A918QYU5"/>
<reference evidence="9" key="2">
    <citation type="submission" date="2020-09" db="EMBL/GenBank/DDBJ databases">
        <authorList>
            <person name="Sun Q."/>
            <person name="Ohkuma M."/>
        </authorList>
    </citation>
    <scope>NUCLEOTIDE SEQUENCE</scope>
    <source>
        <strain evidence="9">JCM 5016</strain>
    </source>
</reference>
<dbReference type="Gene3D" id="1.20.140.10">
    <property type="entry name" value="Butyryl-CoA Dehydrogenase, subunit A, domain 3"/>
    <property type="match status" value="1"/>
</dbReference>
<dbReference type="Pfam" id="PF00441">
    <property type="entry name" value="Acyl-CoA_dh_1"/>
    <property type="match status" value="1"/>
</dbReference>
<comment type="cofactor">
    <cofactor evidence="1 5">
        <name>FAD</name>
        <dbReference type="ChEBI" id="CHEBI:57692"/>
    </cofactor>
</comment>
<dbReference type="InterPro" id="IPR006091">
    <property type="entry name" value="Acyl-CoA_Oxase/DH_mid-dom"/>
</dbReference>
<name>A0A918QYU5_9ACTN</name>
<dbReference type="PANTHER" id="PTHR43884">
    <property type="entry name" value="ACYL-COA DEHYDROGENASE"/>
    <property type="match status" value="1"/>
</dbReference>
<feature type="domain" description="Acyl-CoA oxidase/dehydrogenase middle" evidence="7">
    <location>
        <begin position="127"/>
        <end position="223"/>
    </location>
</feature>
<evidence type="ECO:0000256" key="2">
    <source>
        <dbReference type="ARBA" id="ARBA00009347"/>
    </source>
</evidence>
<comment type="similarity">
    <text evidence="2 5">Belongs to the acyl-CoA dehydrogenase family.</text>
</comment>
<dbReference type="Pfam" id="PF02771">
    <property type="entry name" value="Acyl-CoA_dh_N"/>
    <property type="match status" value="1"/>
</dbReference>
<dbReference type="InterPro" id="IPR009100">
    <property type="entry name" value="AcylCoA_DH/oxidase_NM_dom_sf"/>
</dbReference>
<dbReference type="Proteomes" id="UP000623010">
    <property type="component" value="Unassembled WGS sequence"/>
</dbReference>
<evidence type="ECO:0000256" key="1">
    <source>
        <dbReference type="ARBA" id="ARBA00001974"/>
    </source>
</evidence>
<feature type="domain" description="Acyl-CoA dehydrogenase/oxidase C-terminal" evidence="6">
    <location>
        <begin position="235"/>
        <end position="384"/>
    </location>
</feature>
<organism evidence="9 10">
    <name type="scientific">Streptomyces echinoruber</name>
    <dbReference type="NCBI Taxonomy" id="68898"/>
    <lineage>
        <taxon>Bacteria</taxon>
        <taxon>Bacillati</taxon>
        <taxon>Actinomycetota</taxon>
        <taxon>Actinomycetes</taxon>
        <taxon>Kitasatosporales</taxon>
        <taxon>Streptomycetaceae</taxon>
        <taxon>Streptomyces</taxon>
    </lineage>
</organism>
<proteinExistence type="inferred from homology"/>
<dbReference type="InterPro" id="IPR013786">
    <property type="entry name" value="AcylCoA_DH/ox_N"/>
</dbReference>
<evidence type="ECO:0000256" key="5">
    <source>
        <dbReference type="RuleBase" id="RU362125"/>
    </source>
</evidence>
<gene>
    <name evidence="9" type="ORF">GCM10010389_08860</name>
</gene>
<comment type="caution">
    <text evidence="9">The sequence shown here is derived from an EMBL/GenBank/DDBJ whole genome shotgun (WGS) entry which is preliminary data.</text>
</comment>
<dbReference type="InterPro" id="IPR009075">
    <property type="entry name" value="AcylCo_DH/oxidase_C"/>
</dbReference>